<dbReference type="EMBL" id="CP106735">
    <property type="protein sequence ID" value="UXX77932.1"/>
    <property type="molecule type" value="Genomic_DNA"/>
</dbReference>
<proteinExistence type="predicted"/>
<dbReference type="Proteomes" id="UP001062165">
    <property type="component" value="Chromosome"/>
</dbReference>
<protein>
    <recommendedName>
        <fullName evidence="4">MG2 domain-containing protein</fullName>
    </recommendedName>
</protein>
<organism evidence="2 3">
    <name type="scientific">Reichenbachiella carrageenanivorans</name>
    <dbReference type="NCBI Taxonomy" id="2979869"/>
    <lineage>
        <taxon>Bacteria</taxon>
        <taxon>Pseudomonadati</taxon>
        <taxon>Bacteroidota</taxon>
        <taxon>Cytophagia</taxon>
        <taxon>Cytophagales</taxon>
        <taxon>Reichenbachiellaceae</taxon>
        <taxon>Reichenbachiella</taxon>
    </lineage>
</organism>
<name>A0ABY6CVJ4_9BACT</name>
<evidence type="ECO:0000256" key="1">
    <source>
        <dbReference type="SAM" id="SignalP"/>
    </source>
</evidence>
<reference evidence="2" key="1">
    <citation type="submission" date="2022-10" db="EMBL/GenBank/DDBJ databases">
        <title>Comparative genomics and taxonomic characterization of three novel marine species of genus Reichenbachiella exhibiting antioxidant and polysaccharide degradation activities.</title>
        <authorList>
            <person name="Muhammad N."/>
            <person name="Lee Y.-J."/>
            <person name="Ko J."/>
            <person name="Kim S.-G."/>
        </authorList>
    </citation>
    <scope>NUCLEOTIDE SEQUENCE</scope>
    <source>
        <strain evidence="2">Wsw4-B4</strain>
    </source>
</reference>
<evidence type="ECO:0000313" key="2">
    <source>
        <dbReference type="EMBL" id="UXX77932.1"/>
    </source>
</evidence>
<dbReference type="Gene3D" id="2.60.40.1930">
    <property type="match status" value="1"/>
</dbReference>
<evidence type="ECO:0000313" key="3">
    <source>
        <dbReference type="Proteomes" id="UP001062165"/>
    </source>
</evidence>
<keyword evidence="3" id="KW-1185">Reference proteome</keyword>
<feature type="signal peptide" evidence="1">
    <location>
        <begin position="1"/>
        <end position="24"/>
    </location>
</feature>
<dbReference type="RefSeq" id="WP_263049679.1">
    <property type="nucleotide sequence ID" value="NZ_CP106735.1"/>
</dbReference>
<sequence>MRNVKLKRFTVASLVCLLALNCFAQDHLFLKTNKTIYVVGEQVHFDFSRMNDLGQVVEKDEETLVSVDLVAPDGRIVQTKSILPFEDSRYFFSLGDTLLTGIYRVVANGVETTQAVSNIHVLELELQEKPEQQITSIEAYIRGGILTSSQYNFVALRVMDQNGAGMATKGTLVNAQDSLVQYIDTDLNGIASVAFMAIDSVYKVRFGAKTYSLHAKERTWQVEMSQSATEVECKLTNLLGQADTVTWQWDDEPASFVYLSATTDTVFRWTKQDLSFGLHRAVLGVGAERSVYPLMVRPDTSLQLGLKSMKLQHNVQHEFTIDGMNDQIDYVEVSILDEASAQKSDFYESFYFDQLGLDLQWVENRDFDAYLEVFHQQLSRVVNVDRLSTETIGGAYSYQSNFPFDEVSMLNLQTMKTFDIRNEYIHGLHDFEQTMSSRSQVFPYHFTTYLQPLEPVNLKEKVNYTYPVLKTVMQVGAREQQIVQAYDMQRNIMLSYQESETESAELPAADYVYDLTDYEVPNTMEELINYIIKYVSVVKNKEGKKDLSMFRHMSSYKYRGIPLIFLNNLPTYDLQTILNLNAKDFAKVEVRNSYQANAHLGNFSLNGSVSFYLKDGVDNPLEDAYKDLPVLTPCENFHKKASDSEFAPDFRHQLFWNPKLVNKNQSFWVDLKTSDLSTTYKVLVTAYMKDGTVIQDSSSLLVE</sequence>
<evidence type="ECO:0008006" key="4">
    <source>
        <dbReference type="Google" id="ProtNLM"/>
    </source>
</evidence>
<feature type="chain" id="PRO_5045897246" description="MG2 domain-containing protein" evidence="1">
    <location>
        <begin position="25"/>
        <end position="703"/>
    </location>
</feature>
<gene>
    <name evidence="2" type="ORF">N7E81_11200</name>
</gene>
<accession>A0ABY6CVJ4</accession>
<keyword evidence="1" id="KW-0732">Signal</keyword>